<keyword evidence="7" id="KW-0812">Transmembrane</keyword>
<dbReference type="Proteomes" id="UP001497497">
    <property type="component" value="Unassembled WGS sequence"/>
</dbReference>
<dbReference type="GO" id="GO:0008417">
    <property type="term" value="F:fucosyltransferase activity"/>
    <property type="evidence" value="ECO:0007669"/>
    <property type="project" value="InterPro"/>
</dbReference>
<comment type="similarity">
    <text evidence="3 7">Belongs to the glycosyltransferase 10 family.</text>
</comment>
<dbReference type="EC" id="2.4.1.-" evidence="7"/>
<evidence type="ECO:0000256" key="2">
    <source>
        <dbReference type="ARBA" id="ARBA00004922"/>
    </source>
</evidence>
<comment type="pathway">
    <text evidence="2">Protein modification; protein glycosylation.</text>
</comment>
<keyword evidence="4 7" id="KW-0328">Glycosyltransferase</keyword>
<dbReference type="InterPro" id="IPR038577">
    <property type="entry name" value="GT10-like_C_sf"/>
</dbReference>
<proteinExistence type="inferred from homology"/>
<protein>
    <recommendedName>
        <fullName evidence="7">Fucosyltransferase</fullName>
        <ecNumber evidence="7">2.4.1.-</ecNumber>
    </recommendedName>
</protein>
<evidence type="ECO:0000313" key="10">
    <source>
        <dbReference type="Proteomes" id="UP001497497"/>
    </source>
</evidence>
<comment type="caution">
    <text evidence="9">The sequence shown here is derived from an EMBL/GenBank/DDBJ whole genome shotgun (WGS) entry which is preliminary data.</text>
</comment>
<evidence type="ECO:0000259" key="8">
    <source>
        <dbReference type="Pfam" id="PF00852"/>
    </source>
</evidence>
<dbReference type="GO" id="GO:0000139">
    <property type="term" value="C:Golgi membrane"/>
    <property type="evidence" value="ECO:0007669"/>
    <property type="project" value="UniProtKB-SubCell"/>
</dbReference>
<evidence type="ECO:0000256" key="5">
    <source>
        <dbReference type="ARBA" id="ARBA00022679"/>
    </source>
</evidence>
<dbReference type="AlphaFoldDB" id="A0AAV2IID0"/>
<feature type="domain" description="Fucosyltransferase C-terminal" evidence="8">
    <location>
        <begin position="5"/>
        <end position="151"/>
    </location>
</feature>
<sequence length="163" mass="18800">MEMTAKYIDVDIFGRCGNATACLSQRRGQCLLDLLRPYKFYLAFESAFCPDYLTEKIFKTFLSDNHIVPVVMGETEYDQYFPKGSLINIDWFPTARELAVYLQGLDPETYSGYLEVKDMYQTLPGYSILCQVCDALVKQSMKPKIYDIKSWLEEGCPSPRSKF</sequence>
<dbReference type="PANTHER" id="PTHR48438">
    <property type="entry name" value="ALPHA-(1,3)-FUCOSYLTRANSFERASE C-RELATED"/>
    <property type="match status" value="1"/>
</dbReference>
<keyword evidence="5 7" id="KW-0808">Transferase</keyword>
<comment type="subcellular location">
    <subcellularLocation>
        <location evidence="1">Golgi apparatus membrane</location>
        <topology evidence="1">Single-pass type II membrane protein</topology>
    </subcellularLocation>
    <subcellularLocation>
        <location evidence="7">Golgi apparatus</location>
        <location evidence="7">Golgi stack membrane</location>
        <topology evidence="7">Single-pass type II membrane protein</topology>
    </subcellularLocation>
</comment>
<organism evidence="9 10">
    <name type="scientific">Lymnaea stagnalis</name>
    <name type="common">Great pond snail</name>
    <name type="synonym">Helix stagnalis</name>
    <dbReference type="NCBI Taxonomy" id="6523"/>
    <lineage>
        <taxon>Eukaryota</taxon>
        <taxon>Metazoa</taxon>
        <taxon>Spiralia</taxon>
        <taxon>Lophotrochozoa</taxon>
        <taxon>Mollusca</taxon>
        <taxon>Gastropoda</taxon>
        <taxon>Heterobranchia</taxon>
        <taxon>Euthyneura</taxon>
        <taxon>Panpulmonata</taxon>
        <taxon>Hygrophila</taxon>
        <taxon>Lymnaeoidea</taxon>
        <taxon>Lymnaeidae</taxon>
        <taxon>Lymnaea</taxon>
    </lineage>
</organism>
<evidence type="ECO:0000256" key="7">
    <source>
        <dbReference type="RuleBase" id="RU003832"/>
    </source>
</evidence>
<gene>
    <name evidence="9" type="ORF">GSLYS_00020215001</name>
</gene>
<dbReference type="GO" id="GO:0032580">
    <property type="term" value="C:Golgi cisterna membrane"/>
    <property type="evidence" value="ECO:0007669"/>
    <property type="project" value="UniProtKB-SubCell"/>
</dbReference>
<evidence type="ECO:0000256" key="4">
    <source>
        <dbReference type="ARBA" id="ARBA00022676"/>
    </source>
</evidence>
<accession>A0AAV2IID0</accession>
<dbReference type="EMBL" id="CAXITT010000864">
    <property type="protein sequence ID" value="CAL1546838.1"/>
    <property type="molecule type" value="Genomic_DNA"/>
</dbReference>
<dbReference type="SUPFAM" id="SSF53756">
    <property type="entry name" value="UDP-Glycosyltransferase/glycogen phosphorylase"/>
    <property type="match status" value="1"/>
</dbReference>
<dbReference type="Pfam" id="PF00852">
    <property type="entry name" value="Glyco_transf_10"/>
    <property type="match status" value="1"/>
</dbReference>
<evidence type="ECO:0000256" key="3">
    <source>
        <dbReference type="ARBA" id="ARBA00008919"/>
    </source>
</evidence>
<dbReference type="InterPro" id="IPR055270">
    <property type="entry name" value="Glyco_tran_10_C"/>
</dbReference>
<evidence type="ECO:0000313" key="9">
    <source>
        <dbReference type="EMBL" id="CAL1546838.1"/>
    </source>
</evidence>
<reference evidence="9 10" key="1">
    <citation type="submission" date="2024-04" db="EMBL/GenBank/DDBJ databases">
        <authorList>
            <consortium name="Genoscope - CEA"/>
            <person name="William W."/>
        </authorList>
    </citation>
    <scope>NUCLEOTIDE SEQUENCE [LARGE SCALE GENOMIC DNA]</scope>
</reference>
<dbReference type="PANTHER" id="PTHR48438:SF1">
    <property type="entry name" value="ALPHA-(1,3)-FUCOSYLTRANSFERASE C-RELATED"/>
    <property type="match status" value="1"/>
</dbReference>
<name>A0AAV2IID0_LYMST</name>
<evidence type="ECO:0000256" key="1">
    <source>
        <dbReference type="ARBA" id="ARBA00004323"/>
    </source>
</evidence>
<keyword evidence="6 7" id="KW-0333">Golgi apparatus</keyword>
<dbReference type="InterPro" id="IPR001503">
    <property type="entry name" value="Glyco_trans_10"/>
</dbReference>
<evidence type="ECO:0000256" key="6">
    <source>
        <dbReference type="ARBA" id="ARBA00023034"/>
    </source>
</evidence>
<keyword evidence="7" id="KW-0472">Membrane</keyword>
<dbReference type="Gene3D" id="3.40.50.11660">
    <property type="entry name" value="Glycosyl transferase family 10, C-terminal domain"/>
    <property type="match status" value="1"/>
</dbReference>
<keyword evidence="10" id="KW-1185">Reference proteome</keyword>